<reference evidence="1" key="1">
    <citation type="submission" date="2020-05" db="EMBL/GenBank/DDBJ databases">
        <title>Phylogenomic resolution of chytrid fungi.</title>
        <authorList>
            <person name="Stajich J.E."/>
            <person name="Amses K."/>
            <person name="Simmons R."/>
            <person name="Seto K."/>
            <person name="Myers J."/>
            <person name="Bonds A."/>
            <person name="Quandt C.A."/>
            <person name="Barry K."/>
            <person name="Liu P."/>
            <person name="Grigoriev I."/>
            <person name="Longcore J.E."/>
            <person name="James T.Y."/>
        </authorList>
    </citation>
    <scope>NUCLEOTIDE SEQUENCE</scope>
    <source>
        <strain evidence="1">JEL0513</strain>
    </source>
</reference>
<protein>
    <submittedName>
        <fullName evidence="1">Uncharacterized protein</fullName>
    </submittedName>
</protein>
<proteinExistence type="predicted"/>
<evidence type="ECO:0000313" key="2">
    <source>
        <dbReference type="Proteomes" id="UP001211907"/>
    </source>
</evidence>
<evidence type="ECO:0000313" key="1">
    <source>
        <dbReference type="EMBL" id="KAJ3136728.1"/>
    </source>
</evidence>
<keyword evidence="2" id="KW-1185">Reference proteome</keyword>
<dbReference type="Gene3D" id="3.40.50.1010">
    <property type="entry name" value="5'-nuclease"/>
    <property type="match status" value="1"/>
</dbReference>
<gene>
    <name evidence="1" type="ORF">HK100_001482</name>
</gene>
<dbReference type="EMBL" id="JADGJH010000132">
    <property type="protein sequence ID" value="KAJ3136728.1"/>
    <property type="molecule type" value="Genomic_DNA"/>
</dbReference>
<accession>A0AAD5XK78</accession>
<organism evidence="1 2">
    <name type="scientific">Physocladia obscura</name>
    <dbReference type="NCBI Taxonomy" id="109957"/>
    <lineage>
        <taxon>Eukaryota</taxon>
        <taxon>Fungi</taxon>
        <taxon>Fungi incertae sedis</taxon>
        <taxon>Chytridiomycota</taxon>
        <taxon>Chytridiomycota incertae sedis</taxon>
        <taxon>Chytridiomycetes</taxon>
        <taxon>Chytridiales</taxon>
        <taxon>Chytriomycetaceae</taxon>
        <taxon>Physocladia</taxon>
    </lineage>
</organism>
<sequence length="587" mass="65644">MHAPQIAKDNLETFHERVTCRLPQQHETENFESASLDSLSVLVIHFHQRYLFHRSDSKLVSWNSETYTAAISLQSAIYTLFEKFISIGVEKDREIDVEKLGTVDTDTVADLVLKTIIILISAYADLGTMFVETDKSPQIRQRIRDIQVLVISLIFRIAASCFTHLELSQPDNTTASDSTTALFAPMGILCAWINTTFPIISTDSRISLEPAPTAALPLNTTQMNVFTVFSKYTSTNSNDMKSQSASLSIFSRALAPLATALLVYADVEGSRTALLEDQGGLLAFSPMKPFYSGLDARSLKQWAVGARGGDFRAGSGDDGNISNVVARASRVLALAKRMGEQKDIEIFWFEEKEVKFVVRDEESKRQARLQSSRVLAFQLLKTQVEDLELMHIPQLTPITYIPDAAVYTRYLSLVKTILIATAKNSSQQQQSSSSPHILVPIDTIHDLDVLKRESPRAREATRFLEQRFRFTSDRLSAQQTRETLATPYETADLFDYTTIIPRRGVRGFVACAAYARARGVEAARARIAGFEKGGGESREEDIHALEHGRVWVLSEDPEVLVECRRCGVAVRSVGEVEKECFNGWRLR</sequence>
<name>A0AAD5XK78_9FUNG</name>
<dbReference type="Proteomes" id="UP001211907">
    <property type="component" value="Unassembled WGS sequence"/>
</dbReference>
<dbReference type="AlphaFoldDB" id="A0AAD5XK78"/>
<comment type="caution">
    <text evidence="1">The sequence shown here is derived from an EMBL/GenBank/DDBJ whole genome shotgun (WGS) entry which is preliminary data.</text>
</comment>